<evidence type="ECO:0000313" key="2">
    <source>
        <dbReference type="Proteomes" id="UP000678513"/>
    </source>
</evidence>
<dbReference type="EMBL" id="CP072384">
    <property type="protein sequence ID" value="QUC08544.1"/>
    <property type="molecule type" value="Genomic_DNA"/>
</dbReference>
<sequence>MRNDASVGKVCGVSSCELSVWRRFLVFLVGVSIVLGVSGCADSPSDPEPTVTWSERETPDIVTIAVPKGWFLVERKDKPNQYDLEIANNRGNLDAEGITIFNQKPSIAGFHGPDIDMRAKRDQWMADDVKVNRVRDPEPIGPRIIGGSQAWGYSGMFTFNDKKTYPSQRWIIWREDGKWSIYVTGFENTSTVPEELIAALDTVSFFPPNPRISSGSATPSPSASES</sequence>
<gene>
    <name evidence="1" type="ORF">J5A65_01995</name>
</gene>
<evidence type="ECO:0008006" key="3">
    <source>
        <dbReference type="Google" id="ProtNLM"/>
    </source>
</evidence>
<dbReference type="Proteomes" id="UP000678513">
    <property type="component" value="Chromosome"/>
</dbReference>
<dbReference type="RefSeq" id="WP_212324622.1">
    <property type="nucleotide sequence ID" value="NZ_AP024463.1"/>
</dbReference>
<keyword evidence="2" id="KW-1185">Reference proteome</keyword>
<protein>
    <recommendedName>
        <fullName evidence="3">DUF1795 domain-containing protein</fullName>
    </recommendedName>
</protein>
<accession>A0ABX7Y5Q6</accession>
<name>A0ABX7Y5Q6_9ACTN</name>
<evidence type="ECO:0000313" key="1">
    <source>
        <dbReference type="EMBL" id="QUC08544.1"/>
    </source>
</evidence>
<organism evidence="1 2">
    <name type="scientific">Arachnia rubra</name>
    <dbReference type="NCBI Taxonomy" id="1547448"/>
    <lineage>
        <taxon>Bacteria</taxon>
        <taxon>Bacillati</taxon>
        <taxon>Actinomycetota</taxon>
        <taxon>Actinomycetes</taxon>
        <taxon>Propionibacteriales</taxon>
        <taxon>Propionibacteriaceae</taxon>
        <taxon>Arachnia</taxon>
    </lineage>
</organism>
<proteinExistence type="predicted"/>
<reference evidence="1 2" key="1">
    <citation type="submission" date="2021-03" db="EMBL/GenBank/DDBJ databases">
        <title>Human Oral Microbial Genomes.</title>
        <authorList>
            <person name="Johnston C.D."/>
            <person name="Chen T."/>
            <person name="Dewhirst F.E."/>
        </authorList>
    </citation>
    <scope>NUCLEOTIDE SEQUENCE [LARGE SCALE GENOMIC DNA]</scope>
    <source>
        <strain evidence="1 2">DSMZ 100122</strain>
    </source>
</reference>